<dbReference type="Proteomes" id="UP000673691">
    <property type="component" value="Unassembled WGS sequence"/>
</dbReference>
<feature type="region of interest" description="Disordered" evidence="1">
    <location>
        <begin position="102"/>
        <end position="124"/>
    </location>
</feature>
<keyword evidence="3" id="KW-1185">Reference proteome</keyword>
<evidence type="ECO:0000313" key="2">
    <source>
        <dbReference type="EMBL" id="KAG5463253.1"/>
    </source>
</evidence>
<dbReference type="AlphaFoldDB" id="A0A8H8DM15"/>
<name>A0A8H8DM15_9FUNG</name>
<dbReference type="EMBL" id="JAEFCI010000894">
    <property type="protein sequence ID" value="KAG5463253.1"/>
    <property type="molecule type" value="Genomic_DNA"/>
</dbReference>
<comment type="caution">
    <text evidence="2">The sequence shown here is derived from an EMBL/GenBank/DDBJ whole genome shotgun (WGS) entry which is preliminary data.</text>
</comment>
<sequence length="310" mass="34597">MCADFTAVAIRLCRRCTRRLHGRPRPFGSTKITVSIQANGVLWNWSIDRRSRSAFGIVGVPRSRRSAQLNCTAASSNAVWKATNPSSTTSSPSMMVARTRTRRRNFPSAPSPLRSTDSQPRSPLANIKQVVLPEEGGGLPNPKRPPREFRVKMRWANNINMEQVAEYIRGRTQLNPNILTGIMAVECWAPGLISITCYFTVEPEDVSWPVSDAEELVHRYPTRSTWCSEINLRSNLPRTDDASMGRLTASRSAAALTSGLGAMDFFFDRRIGAPTRLAHDTSPPSIQHVPVRSCGVWEDAVEPRRKRHCL</sequence>
<protein>
    <submittedName>
        <fullName evidence="2">Uncharacterized protein</fullName>
    </submittedName>
</protein>
<gene>
    <name evidence="2" type="ORF">BJ554DRAFT_681</name>
</gene>
<reference evidence="2 3" key="1">
    <citation type="journal article" name="Sci. Rep.">
        <title>Genome-scale phylogenetic analyses confirm Olpidium as the closest living zoosporic fungus to the non-flagellated, terrestrial fungi.</title>
        <authorList>
            <person name="Chang Y."/>
            <person name="Rochon D."/>
            <person name="Sekimoto S."/>
            <person name="Wang Y."/>
            <person name="Chovatia M."/>
            <person name="Sandor L."/>
            <person name="Salamov A."/>
            <person name="Grigoriev I.V."/>
            <person name="Stajich J.E."/>
            <person name="Spatafora J.W."/>
        </authorList>
    </citation>
    <scope>NUCLEOTIDE SEQUENCE [LARGE SCALE GENOMIC DNA]</scope>
    <source>
        <strain evidence="2">S191</strain>
    </source>
</reference>
<proteinExistence type="predicted"/>
<organism evidence="2 3">
    <name type="scientific">Olpidium bornovanus</name>
    <dbReference type="NCBI Taxonomy" id="278681"/>
    <lineage>
        <taxon>Eukaryota</taxon>
        <taxon>Fungi</taxon>
        <taxon>Fungi incertae sedis</taxon>
        <taxon>Olpidiomycota</taxon>
        <taxon>Olpidiomycotina</taxon>
        <taxon>Olpidiomycetes</taxon>
        <taxon>Olpidiales</taxon>
        <taxon>Olpidiaceae</taxon>
        <taxon>Olpidium</taxon>
    </lineage>
</organism>
<evidence type="ECO:0000256" key="1">
    <source>
        <dbReference type="SAM" id="MobiDB-lite"/>
    </source>
</evidence>
<accession>A0A8H8DM15</accession>
<evidence type="ECO:0000313" key="3">
    <source>
        <dbReference type="Proteomes" id="UP000673691"/>
    </source>
</evidence>